<evidence type="ECO:0000313" key="2">
    <source>
        <dbReference type="Proteomes" id="UP001152320"/>
    </source>
</evidence>
<keyword evidence="2" id="KW-1185">Reference proteome</keyword>
<accession>A0A9Q1B944</accession>
<sequence length="147" mass="16121">MVLSNGTSRFASYSAFRISDEWSQYSLVETGNFHGNIDLPCPPNMIFGCSSQLFCDYPSGVKSRNDDCTGETEVCVCLSGFLMKDGNCVHPTECGCYLTETDSVLQDMGRFVNIDCSKKCTCTNGTLRCNSNYMCDSNAACRVQDGI</sequence>
<dbReference type="OrthoDB" id="5945029at2759"/>
<organism evidence="1 2">
    <name type="scientific">Holothuria leucospilota</name>
    <name type="common">Black long sea cucumber</name>
    <name type="synonym">Mertensiothuria leucospilota</name>
    <dbReference type="NCBI Taxonomy" id="206669"/>
    <lineage>
        <taxon>Eukaryota</taxon>
        <taxon>Metazoa</taxon>
        <taxon>Echinodermata</taxon>
        <taxon>Eleutherozoa</taxon>
        <taxon>Echinozoa</taxon>
        <taxon>Holothuroidea</taxon>
        <taxon>Aspidochirotacea</taxon>
        <taxon>Aspidochirotida</taxon>
        <taxon>Holothuriidae</taxon>
        <taxon>Holothuria</taxon>
    </lineage>
</organism>
<dbReference type="SUPFAM" id="SSF56496">
    <property type="entry name" value="Fibrinogen C-terminal domain-like"/>
    <property type="match status" value="1"/>
</dbReference>
<gene>
    <name evidence="1" type="ORF">HOLleu_45158</name>
</gene>
<comment type="caution">
    <text evidence="1">The sequence shown here is derived from an EMBL/GenBank/DDBJ whole genome shotgun (WGS) entry which is preliminary data.</text>
</comment>
<name>A0A9Q1B944_HOLLE</name>
<dbReference type="InterPro" id="IPR036056">
    <property type="entry name" value="Fibrinogen-like_C"/>
</dbReference>
<dbReference type="EMBL" id="JAIZAY010001972">
    <property type="protein sequence ID" value="KAJ8017435.1"/>
    <property type="molecule type" value="Genomic_DNA"/>
</dbReference>
<dbReference type="Proteomes" id="UP001152320">
    <property type="component" value="Unassembled WGS sequence"/>
</dbReference>
<evidence type="ECO:0000313" key="1">
    <source>
        <dbReference type="EMBL" id="KAJ8017435.1"/>
    </source>
</evidence>
<dbReference type="AlphaFoldDB" id="A0A9Q1B944"/>
<proteinExistence type="predicted"/>
<reference evidence="1" key="1">
    <citation type="submission" date="2021-10" db="EMBL/GenBank/DDBJ databases">
        <title>Tropical sea cucumber genome reveals ecological adaptation and Cuvierian tubules defense mechanism.</title>
        <authorList>
            <person name="Chen T."/>
        </authorList>
    </citation>
    <scope>NUCLEOTIDE SEQUENCE</scope>
    <source>
        <strain evidence="1">Nanhai2018</strain>
        <tissue evidence="1">Muscle</tissue>
    </source>
</reference>
<protein>
    <submittedName>
        <fullName evidence="1">Zonadhesin</fullName>
    </submittedName>
</protein>